<dbReference type="InterPro" id="IPR003156">
    <property type="entry name" value="DHHA1_dom"/>
</dbReference>
<dbReference type="InterPro" id="IPR038763">
    <property type="entry name" value="DHH_sf"/>
</dbReference>
<dbReference type="eggNOG" id="COG0608">
    <property type="taxonomic scope" value="Bacteria"/>
</dbReference>
<evidence type="ECO:0000313" key="9">
    <source>
        <dbReference type="EMBL" id="EIG54813.1"/>
    </source>
</evidence>
<comment type="similarity">
    <text evidence="1">Belongs to the RecJ family.</text>
</comment>
<organism evidence="9">
    <name type="scientific">Desulfovibrio sp. U5L</name>
    <dbReference type="NCBI Taxonomy" id="596152"/>
    <lineage>
        <taxon>Bacteria</taxon>
        <taxon>Pseudomonadati</taxon>
        <taxon>Thermodesulfobacteriota</taxon>
        <taxon>Desulfovibrionia</taxon>
        <taxon>Desulfovibrionales</taxon>
        <taxon>Desulfovibrionaceae</taxon>
        <taxon>Desulfovibrio</taxon>
    </lineage>
</organism>
<dbReference type="AlphaFoldDB" id="I2Q4V7"/>
<name>I2Q4V7_9BACT</name>
<dbReference type="OrthoDB" id="9809852at2"/>
<dbReference type="HOGENOM" id="CLU_009736_5_2_7"/>
<keyword evidence="3" id="KW-0540">Nuclease</keyword>
<dbReference type="InterPro" id="IPR001667">
    <property type="entry name" value="DDH_dom"/>
</dbReference>
<dbReference type="GO" id="GO:0008409">
    <property type="term" value="F:5'-3' exonuclease activity"/>
    <property type="evidence" value="ECO:0007669"/>
    <property type="project" value="InterPro"/>
</dbReference>
<reference evidence="9" key="1">
    <citation type="submission" date="2011-11" db="EMBL/GenBank/DDBJ databases">
        <title>Improved High-Quality Draft sequence of Desulfovibrio sp. U5L.</title>
        <authorList>
            <consortium name="US DOE Joint Genome Institute"/>
            <person name="Lucas S."/>
            <person name="Han J."/>
            <person name="Lapidus A."/>
            <person name="Cheng J.-F."/>
            <person name="Goodwin L."/>
            <person name="Pitluck S."/>
            <person name="Peters L."/>
            <person name="Ovchinnikova G."/>
            <person name="Held B."/>
            <person name="Detter J.C."/>
            <person name="Han C."/>
            <person name="Tapia R."/>
            <person name="Land M."/>
            <person name="Hauser L."/>
            <person name="Kyrpides N."/>
            <person name="Ivanova N."/>
            <person name="Pagani I."/>
            <person name="Gabster J."/>
            <person name="Walker C."/>
            <person name="Stolyar S."/>
            <person name="Stahl D."/>
            <person name="Arkin A."/>
            <person name="Dehal P."/>
            <person name="Hazen T."/>
            <person name="Woyke T."/>
        </authorList>
    </citation>
    <scope>NUCLEOTIDE SEQUENCE [LARGE SCALE GENOMIC DNA]</scope>
    <source>
        <strain evidence="9">U5L</strain>
    </source>
</reference>
<dbReference type="InterPro" id="IPR041122">
    <property type="entry name" value="RecJ_OB"/>
</dbReference>
<protein>
    <recommendedName>
        <fullName evidence="2">Single-stranded-DNA-specific exonuclease RecJ</fullName>
    </recommendedName>
</protein>
<dbReference type="GO" id="GO:0006281">
    <property type="term" value="P:DNA repair"/>
    <property type="evidence" value="ECO:0007669"/>
    <property type="project" value="InterPro"/>
</dbReference>
<dbReference type="InterPro" id="IPR004610">
    <property type="entry name" value="RecJ"/>
</dbReference>
<dbReference type="GO" id="GO:0006310">
    <property type="term" value="P:DNA recombination"/>
    <property type="evidence" value="ECO:0007669"/>
    <property type="project" value="InterPro"/>
</dbReference>
<dbReference type="EMBL" id="JH600068">
    <property type="protein sequence ID" value="EIG54813.1"/>
    <property type="molecule type" value="Genomic_DNA"/>
</dbReference>
<dbReference type="InterPro" id="IPR051673">
    <property type="entry name" value="SSDNA_exonuclease_RecJ"/>
</dbReference>
<dbReference type="SUPFAM" id="SSF64182">
    <property type="entry name" value="DHH phosphoesterases"/>
    <property type="match status" value="1"/>
</dbReference>
<proteinExistence type="inferred from homology"/>
<dbReference type="PANTHER" id="PTHR30255:SF2">
    <property type="entry name" value="SINGLE-STRANDED-DNA-SPECIFIC EXONUCLEASE RECJ"/>
    <property type="match status" value="1"/>
</dbReference>
<evidence type="ECO:0000259" key="8">
    <source>
        <dbReference type="Pfam" id="PF17768"/>
    </source>
</evidence>
<dbReference type="GO" id="GO:0003676">
    <property type="term" value="F:nucleic acid binding"/>
    <property type="evidence" value="ECO:0007669"/>
    <property type="project" value="InterPro"/>
</dbReference>
<dbReference type="Gene3D" id="3.10.310.30">
    <property type="match status" value="1"/>
</dbReference>
<gene>
    <name evidence="9" type="ORF">DesU5LDRAFT_3179</name>
</gene>
<sequence length="569" mass="59606">MSKKWIFPSEGVSAATADTLAEALGLSPAIAALLCHRGLTTAEAMDAYLCPGLRLLMRPDEIPGMEAAAALLAQTLVAGRTVAVWGDYDVDGITGTALLVDFLRERGFSPLWRLPERAAEGYGLNIAGIEALARDGARLLVTVDCGIGGLAEVARARELGLDVIVTDHHLPGPELPPANAVANPKLGPGPGTDLAGVGVAFFLAAAVNRLLPGEPADIRRLLDLVALGTLADVVPLCGPNRILAKNGLLLLAEARRPGIHALKEASGHNPKAALGASQVTFGLAPRINAAGRMGRPDAALALLLAPDLDTARPLAAELDAENTRRRAEEDTILAEAMAQATACPGRFGLTLFAPHWHQGVIGIVASRVAERRYRPTLILTADEAKGLLKGSGRSIPECDLHGLLTEIGEILNTFGGHKMAAGLSIVPDNLPLLAERFDAAAARALGPVAPLPSLKVDAELSFGDVTAALVREIGLMEPFGCGNPEPVFASPPVKVLSRRGFGDNHVALSLRDPAAGVTLRGKAWRMASDIRESLAGATVRVAFTPKITYFSGVPEIELRLRDIGEQVRA</sequence>
<accession>I2Q4V7</accession>
<keyword evidence="4" id="KW-0378">Hydrolase</keyword>
<dbReference type="NCBIfam" id="TIGR00644">
    <property type="entry name" value="recJ"/>
    <property type="match status" value="1"/>
</dbReference>
<feature type="domain" description="DDH" evidence="6">
    <location>
        <begin position="82"/>
        <end position="229"/>
    </location>
</feature>
<dbReference type="Pfam" id="PF02272">
    <property type="entry name" value="DHHA1"/>
    <property type="match status" value="1"/>
</dbReference>
<dbReference type="STRING" id="596152.DesU5LDRAFT_3179"/>
<feature type="domain" description="RecJ OB" evidence="8">
    <location>
        <begin position="456"/>
        <end position="562"/>
    </location>
</feature>
<dbReference type="Pfam" id="PF17768">
    <property type="entry name" value="RecJ_OB"/>
    <property type="match status" value="1"/>
</dbReference>
<dbReference type="PANTHER" id="PTHR30255">
    <property type="entry name" value="SINGLE-STRANDED-DNA-SPECIFIC EXONUCLEASE RECJ"/>
    <property type="match status" value="1"/>
</dbReference>
<evidence type="ECO:0000256" key="5">
    <source>
        <dbReference type="ARBA" id="ARBA00022839"/>
    </source>
</evidence>
<evidence type="ECO:0000256" key="4">
    <source>
        <dbReference type="ARBA" id="ARBA00022801"/>
    </source>
</evidence>
<evidence type="ECO:0000256" key="2">
    <source>
        <dbReference type="ARBA" id="ARBA00019841"/>
    </source>
</evidence>
<evidence type="ECO:0000259" key="7">
    <source>
        <dbReference type="Pfam" id="PF02272"/>
    </source>
</evidence>
<keyword evidence="5 9" id="KW-0269">Exonuclease</keyword>
<evidence type="ECO:0000259" key="6">
    <source>
        <dbReference type="Pfam" id="PF01368"/>
    </source>
</evidence>
<evidence type="ECO:0000256" key="1">
    <source>
        <dbReference type="ARBA" id="ARBA00005915"/>
    </source>
</evidence>
<evidence type="ECO:0000256" key="3">
    <source>
        <dbReference type="ARBA" id="ARBA00022722"/>
    </source>
</evidence>
<dbReference type="Pfam" id="PF01368">
    <property type="entry name" value="DHH"/>
    <property type="match status" value="1"/>
</dbReference>
<dbReference type="Gene3D" id="3.90.1640.30">
    <property type="match status" value="1"/>
</dbReference>
<feature type="domain" description="DHHA1" evidence="7">
    <location>
        <begin position="354"/>
        <end position="441"/>
    </location>
</feature>